<dbReference type="InterPro" id="IPR044066">
    <property type="entry name" value="TRIAD_supradom"/>
</dbReference>
<evidence type="ECO:0000256" key="2">
    <source>
        <dbReference type="ARBA" id="ARBA00012251"/>
    </source>
</evidence>
<accession>A0A6A5VAF2</accession>
<keyword evidence="6" id="KW-0863">Zinc-finger</keyword>
<dbReference type="AlphaFoldDB" id="A0A6A5VAF2"/>
<dbReference type="InterPro" id="IPR031127">
    <property type="entry name" value="E3_UB_ligase_RBR"/>
</dbReference>
<protein>
    <recommendedName>
        <fullName evidence="2">RBR-type E3 ubiquitin transferase</fullName>
        <ecNumber evidence="2">2.3.2.31</ecNumber>
    </recommendedName>
</protein>
<dbReference type="GO" id="GO:0008270">
    <property type="term" value="F:zinc ion binding"/>
    <property type="evidence" value="ECO:0007669"/>
    <property type="project" value="UniProtKB-KW"/>
</dbReference>
<evidence type="ECO:0000256" key="7">
    <source>
        <dbReference type="ARBA" id="ARBA00022786"/>
    </source>
</evidence>
<keyword evidence="8" id="KW-0862">Zinc</keyword>
<keyword evidence="3" id="KW-0808">Transferase</keyword>
<organism evidence="10 11">
    <name type="scientific">Bimuria novae-zelandiae CBS 107.79</name>
    <dbReference type="NCBI Taxonomy" id="1447943"/>
    <lineage>
        <taxon>Eukaryota</taxon>
        <taxon>Fungi</taxon>
        <taxon>Dikarya</taxon>
        <taxon>Ascomycota</taxon>
        <taxon>Pezizomycotina</taxon>
        <taxon>Dothideomycetes</taxon>
        <taxon>Pleosporomycetidae</taxon>
        <taxon>Pleosporales</taxon>
        <taxon>Massarineae</taxon>
        <taxon>Didymosphaeriaceae</taxon>
        <taxon>Bimuria</taxon>
    </lineage>
</organism>
<dbReference type="GO" id="GO:0016567">
    <property type="term" value="P:protein ubiquitination"/>
    <property type="evidence" value="ECO:0007669"/>
    <property type="project" value="InterPro"/>
</dbReference>
<name>A0A6A5VAF2_9PLEO</name>
<dbReference type="SMART" id="SM00647">
    <property type="entry name" value="IBR"/>
    <property type="match status" value="1"/>
</dbReference>
<keyword evidence="11" id="KW-1185">Reference proteome</keyword>
<dbReference type="PANTHER" id="PTHR11685">
    <property type="entry name" value="RBR FAMILY RING FINGER AND IBR DOMAIN-CONTAINING"/>
    <property type="match status" value="1"/>
</dbReference>
<dbReference type="Gene3D" id="1.20.120.1750">
    <property type="match status" value="1"/>
</dbReference>
<feature type="non-terminal residue" evidence="10">
    <location>
        <position position="161"/>
    </location>
</feature>
<keyword evidence="4" id="KW-0479">Metal-binding</keyword>
<comment type="catalytic activity">
    <reaction evidence="1">
        <text>[E2 ubiquitin-conjugating enzyme]-S-ubiquitinyl-L-cysteine + [acceptor protein]-L-lysine = [E2 ubiquitin-conjugating enzyme]-L-cysteine + [acceptor protein]-N(6)-ubiquitinyl-L-lysine.</text>
        <dbReference type="EC" id="2.3.2.31"/>
    </reaction>
</comment>
<gene>
    <name evidence="10" type="ORF">BU23DRAFT_639463</name>
</gene>
<dbReference type="PROSITE" id="PS51873">
    <property type="entry name" value="TRIAD"/>
    <property type="match status" value="1"/>
</dbReference>
<feature type="domain" description="RING-type" evidence="9">
    <location>
        <begin position="1"/>
        <end position="161"/>
    </location>
</feature>
<evidence type="ECO:0000256" key="4">
    <source>
        <dbReference type="ARBA" id="ARBA00022723"/>
    </source>
</evidence>
<evidence type="ECO:0000256" key="5">
    <source>
        <dbReference type="ARBA" id="ARBA00022737"/>
    </source>
</evidence>
<keyword evidence="5" id="KW-0677">Repeat</keyword>
<evidence type="ECO:0000313" key="11">
    <source>
        <dbReference type="Proteomes" id="UP000800036"/>
    </source>
</evidence>
<dbReference type="EC" id="2.3.2.31" evidence="2"/>
<keyword evidence="7" id="KW-0833">Ubl conjugation pathway</keyword>
<evidence type="ECO:0000256" key="6">
    <source>
        <dbReference type="ARBA" id="ARBA00022771"/>
    </source>
</evidence>
<evidence type="ECO:0000313" key="10">
    <source>
        <dbReference type="EMBL" id="KAF1973680.1"/>
    </source>
</evidence>
<sequence length="161" mass="17852">MSPRTCSICLETHIKTQLATKVFALTMITCAECPEPFTPEAINAYDDPSIAALFTTRTSQAKIEVLLNLFWCPAPGCGSAQIHASGDTEPIVRCGACIMRFCFRHRVPWHETLACAEYDAIIEKEAATRARHEAANLKTIARKTKPCPNARCRWPIEKNTG</sequence>
<dbReference type="EMBL" id="ML976679">
    <property type="protein sequence ID" value="KAF1973680.1"/>
    <property type="molecule type" value="Genomic_DNA"/>
</dbReference>
<dbReference type="InterPro" id="IPR002867">
    <property type="entry name" value="IBR_dom"/>
</dbReference>
<dbReference type="OrthoDB" id="1431934at2759"/>
<evidence type="ECO:0000259" key="9">
    <source>
        <dbReference type="PROSITE" id="PS51873"/>
    </source>
</evidence>
<dbReference type="Pfam" id="PF01485">
    <property type="entry name" value="IBR"/>
    <property type="match status" value="1"/>
</dbReference>
<evidence type="ECO:0000256" key="3">
    <source>
        <dbReference type="ARBA" id="ARBA00022679"/>
    </source>
</evidence>
<evidence type="ECO:0000256" key="1">
    <source>
        <dbReference type="ARBA" id="ARBA00001798"/>
    </source>
</evidence>
<dbReference type="SUPFAM" id="SSF57850">
    <property type="entry name" value="RING/U-box"/>
    <property type="match status" value="1"/>
</dbReference>
<proteinExistence type="predicted"/>
<dbReference type="Proteomes" id="UP000800036">
    <property type="component" value="Unassembled WGS sequence"/>
</dbReference>
<reference evidence="10" key="1">
    <citation type="journal article" date="2020" name="Stud. Mycol.">
        <title>101 Dothideomycetes genomes: a test case for predicting lifestyles and emergence of pathogens.</title>
        <authorList>
            <person name="Haridas S."/>
            <person name="Albert R."/>
            <person name="Binder M."/>
            <person name="Bloem J."/>
            <person name="Labutti K."/>
            <person name="Salamov A."/>
            <person name="Andreopoulos B."/>
            <person name="Baker S."/>
            <person name="Barry K."/>
            <person name="Bills G."/>
            <person name="Bluhm B."/>
            <person name="Cannon C."/>
            <person name="Castanera R."/>
            <person name="Culley D."/>
            <person name="Daum C."/>
            <person name="Ezra D."/>
            <person name="Gonzalez J."/>
            <person name="Henrissat B."/>
            <person name="Kuo A."/>
            <person name="Liang C."/>
            <person name="Lipzen A."/>
            <person name="Lutzoni F."/>
            <person name="Magnuson J."/>
            <person name="Mondo S."/>
            <person name="Nolan M."/>
            <person name="Ohm R."/>
            <person name="Pangilinan J."/>
            <person name="Park H.-J."/>
            <person name="Ramirez L."/>
            <person name="Alfaro M."/>
            <person name="Sun H."/>
            <person name="Tritt A."/>
            <person name="Yoshinaga Y."/>
            <person name="Zwiers L.-H."/>
            <person name="Turgeon B."/>
            <person name="Goodwin S."/>
            <person name="Spatafora J."/>
            <person name="Crous P."/>
            <person name="Grigoriev I."/>
        </authorList>
    </citation>
    <scope>NUCLEOTIDE SEQUENCE</scope>
    <source>
        <strain evidence="10">CBS 107.79</strain>
    </source>
</reference>
<dbReference type="GO" id="GO:0061630">
    <property type="term" value="F:ubiquitin protein ligase activity"/>
    <property type="evidence" value="ECO:0007669"/>
    <property type="project" value="UniProtKB-EC"/>
</dbReference>
<evidence type="ECO:0000256" key="8">
    <source>
        <dbReference type="ARBA" id="ARBA00022833"/>
    </source>
</evidence>
<dbReference type="CDD" id="cd20335">
    <property type="entry name" value="BRcat_RBR"/>
    <property type="match status" value="1"/>
</dbReference>